<protein>
    <submittedName>
        <fullName evidence="1">Uncharacterized protein</fullName>
    </submittedName>
</protein>
<dbReference type="EMBL" id="CAJNOR010002945">
    <property type="protein sequence ID" value="CAF1359765.1"/>
    <property type="molecule type" value="Genomic_DNA"/>
</dbReference>
<comment type="caution">
    <text evidence="1">The sequence shown here is derived from an EMBL/GenBank/DDBJ whole genome shotgun (WGS) entry which is preliminary data.</text>
</comment>
<organism evidence="1 2">
    <name type="scientific">Adineta ricciae</name>
    <name type="common">Rotifer</name>
    <dbReference type="NCBI Taxonomy" id="249248"/>
    <lineage>
        <taxon>Eukaryota</taxon>
        <taxon>Metazoa</taxon>
        <taxon>Spiralia</taxon>
        <taxon>Gnathifera</taxon>
        <taxon>Rotifera</taxon>
        <taxon>Eurotatoria</taxon>
        <taxon>Bdelloidea</taxon>
        <taxon>Adinetida</taxon>
        <taxon>Adinetidae</taxon>
        <taxon>Adineta</taxon>
    </lineage>
</organism>
<dbReference type="AlphaFoldDB" id="A0A815I109"/>
<name>A0A815I109_ADIRI</name>
<keyword evidence="2" id="KW-1185">Reference proteome</keyword>
<evidence type="ECO:0000313" key="1">
    <source>
        <dbReference type="EMBL" id="CAF1359765.1"/>
    </source>
</evidence>
<accession>A0A815I109</accession>
<proteinExistence type="predicted"/>
<dbReference type="Proteomes" id="UP000663828">
    <property type="component" value="Unassembled WGS sequence"/>
</dbReference>
<reference evidence="1" key="1">
    <citation type="submission" date="2021-02" db="EMBL/GenBank/DDBJ databases">
        <authorList>
            <person name="Nowell W R."/>
        </authorList>
    </citation>
    <scope>NUCLEOTIDE SEQUENCE</scope>
</reference>
<evidence type="ECO:0000313" key="2">
    <source>
        <dbReference type="Proteomes" id="UP000663828"/>
    </source>
</evidence>
<sequence length="213" mass="24745">MSCSSSSNSINKQVIIPLHGYSHEVCVAITHAGYWQQLIRKTNVSINFHGKYIPKEVDSICHELRLQLIIQISADKDRNQIDLIVNRIYHDLILFDNYDEPVYDVNNRQMLVFGSLFNSLPNGTFSFERNLLGEDSCKVKELEHLFECTIGVDKLSSNRYRFRICHDNLVVMDLVAIQIQSIVKQVQHQYVIAFSRYLKQTLFQSAERSEVYL</sequence>
<gene>
    <name evidence="1" type="ORF">XAT740_LOCUS31946</name>
</gene>